<evidence type="ECO:0000259" key="6">
    <source>
        <dbReference type="SMART" id="SM00732"/>
    </source>
</evidence>
<dbReference type="GO" id="GO:0000967">
    <property type="term" value="P:rRNA 5'-end processing"/>
    <property type="evidence" value="ECO:0007669"/>
    <property type="project" value="UniProtKB-UniRule"/>
</dbReference>
<dbReference type="InterPro" id="IPR037027">
    <property type="entry name" value="YqgF/RNaseH-like_dom_sf"/>
</dbReference>
<comment type="subcellular location">
    <subcellularLocation>
        <location evidence="5">Cytoplasm</location>
    </subcellularLocation>
</comment>
<evidence type="ECO:0000313" key="7">
    <source>
        <dbReference type="EMBL" id="MCA9376981.1"/>
    </source>
</evidence>
<comment type="function">
    <text evidence="5">Could be a nuclease involved in processing of the 5'-end of pre-16S rRNA.</text>
</comment>
<dbReference type="InterPro" id="IPR005227">
    <property type="entry name" value="YqgF"/>
</dbReference>
<dbReference type="GO" id="GO:0005829">
    <property type="term" value="C:cytosol"/>
    <property type="evidence" value="ECO:0007669"/>
    <property type="project" value="TreeGrafter"/>
</dbReference>
<dbReference type="InterPro" id="IPR006641">
    <property type="entry name" value="YqgF/RNaseH-like_dom"/>
</dbReference>
<dbReference type="Proteomes" id="UP000741282">
    <property type="component" value="Unassembled WGS sequence"/>
</dbReference>
<dbReference type="GO" id="GO:0016788">
    <property type="term" value="F:hydrolase activity, acting on ester bonds"/>
    <property type="evidence" value="ECO:0007669"/>
    <property type="project" value="UniProtKB-UniRule"/>
</dbReference>
<keyword evidence="4 5" id="KW-0378">Hydrolase</keyword>
<keyword evidence="1 5" id="KW-0963">Cytoplasm</keyword>
<evidence type="ECO:0000256" key="2">
    <source>
        <dbReference type="ARBA" id="ARBA00022517"/>
    </source>
</evidence>
<accession>A0A955KYA4</accession>
<evidence type="ECO:0000256" key="1">
    <source>
        <dbReference type="ARBA" id="ARBA00022490"/>
    </source>
</evidence>
<keyword evidence="2 5" id="KW-0690">Ribosome biogenesis</keyword>
<reference evidence="7" key="1">
    <citation type="submission" date="2020-04" db="EMBL/GenBank/DDBJ databases">
        <authorList>
            <person name="Zhang T."/>
        </authorList>
    </citation>
    <scope>NUCLEOTIDE SEQUENCE</scope>
    <source>
        <strain evidence="7">HKST-UBA17</strain>
    </source>
</reference>
<dbReference type="SUPFAM" id="SSF53098">
    <property type="entry name" value="Ribonuclease H-like"/>
    <property type="match status" value="1"/>
</dbReference>
<feature type="domain" description="YqgF/RNase H-like" evidence="6">
    <location>
        <begin position="6"/>
        <end position="109"/>
    </location>
</feature>
<name>A0A955KYA4_9BACT</name>
<evidence type="ECO:0000256" key="4">
    <source>
        <dbReference type="ARBA" id="ARBA00022801"/>
    </source>
</evidence>
<gene>
    <name evidence="7" type="primary">ruvX</name>
    <name evidence="7" type="ORF">KC685_03620</name>
</gene>
<proteinExistence type="inferred from homology"/>
<dbReference type="PANTHER" id="PTHR33317:SF4">
    <property type="entry name" value="POLYNUCLEOTIDYL TRANSFERASE, RIBONUCLEASE H-LIKE SUPERFAMILY PROTEIN"/>
    <property type="match status" value="1"/>
</dbReference>
<reference evidence="7" key="2">
    <citation type="journal article" date="2021" name="Microbiome">
        <title>Successional dynamics and alternative stable states in a saline activated sludge microbial community over 9 years.</title>
        <authorList>
            <person name="Wang Y."/>
            <person name="Ye J."/>
            <person name="Ju F."/>
            <person name="Liu L."/>
            <person name="Boyd J.A."/>
            <person name="Deng Y."/>
            <person name="Parks D.H."/>
            <person name="Jiang X."/>
            <person name="Yin X."/>
            <person name="Woodcroft B.J."/>
            <person name="Tyson G.W."/>
            <person name="Hugenholtz P."/>
            <person name="Polz M.F."/>
            <person name="Zhang T."/>
        </authorList>
    </citation>
    <scope>NUCLEOTIDE SEQUENCE</scope>
    <source>
        <strain evidence="7">HKST-UBA17</strain>
    </source>
</reference>
<dbReference type="CDD" id="cd16964">
    <property type="entry name" value="YqgF"/>
    <property type="match status" value="1"/>
</dbReference>
<organism evidence="7 8">
    <name type="scientific">Candidatus Dojkabacteria bacterium</name>
    <dbReference type="NCBI Taxonomy" id="2099670"/>
    <lineage>
        <taxon>Bacteria</taxon>
        <taxon>Candidatus Dojkabacteria</taxon>
    </lineage>
</organism>
<evidence type="ECO:0000256" key="5">
    <source>
        <dbReference type="HAMAP-Rule" id="MF_00651"/>
    </source>
</evidence>
<dbReference type="EMBL" id="JAGQLN010000013">
    <property type="protein sequence ID" value="MCA9376981.1"/>
    <property type="molecule type" value="Genomic_DNA"/>
</dbReference>
<dbReference type="SMART" id="SM00732">
    <property type="entry name" value="YqgFc"/>
    <property type="match status" value="1"/>
</dbReference>
<dbReference type="InterPro" id="IPR012337">
    <property type="entry name" value="RNaseH-like_sf"/>
</dbReference>
<dbReference type="NCBIfam" id="TIGR00250">
    <property type="entry name" value="RNAse_H_YqgF"/>
    <property type="match status" value="1"/>
</dbReference>
<protein>
    <recommendedName>
        <fullName evidence="5">Putative pre-16S rRNA nuclease</fullName>
        <ecNumber evidence="5">3.1.-.-</ecNumber>
    </recommendedName>
</protein>
<dbReference type="PANTHER" id="PTHR33317">
    <property type="entry name" value="POLYNUCLEOTIDYL TRANSFERASE, RIBONUCLEASE H-LIKE SUPERFAMILY PROTEIN"/>
    <property type="match status" value="1"/>
</dbReference>
<dbReference type="AlphaFoldDB" id="A0A955KYA4"/>
<dbReference type="EC" id="3.1.-.-" evidence="5"/>
<comment type="similarity">
    <text evidence="5">Belongs to the YqgF HJR family.</text>
</comment>
<evidence type="ECO:0000313" key="8">
    <source>
        <dbReference type="Proteomes" id="UP000741282"/>
    </source>
</evidence>
<dbReference type="Gene3D" id="3.30.420.140">
    <property type="entry name" value="YqgF/RNase H-like domain"/>
    <property type="match status" value="1"/>
</dbReference>
<comment type="caution">
    <text evidence="7">The sequence shown here is derived from an EMBL/GenBank/DDBJ whole genome shotgun (WGS) entry which is preliminary data.</text>
</comment>
<dbReference type="Pfam" id="PF03652">
    <property type="entry name" value="RuvX"/>
    <property type="match status" value="1"/>
</dbReference>
<dbReference type="GO" id="GO:0004518">
    <property type="term" value="F:nuclease activity"/>
    <property type="evidence" value="ECO:0007669"/>
    <property type="project" value="UniProtKB-KW"/>
</dbReference>
<sequence length="153" mass="17247">MNKKRFPILAIDYGEKRFGIAISDSKGIVSTSLGTLSISKNIGIGDIIEQIRVITTQNRVSSILLGLPQAFEKAYEINRDRIKRFGQMISEATGLEVYYYDESYSSKQATAVMIETGKTRTQRRKDVDSVAAALFLQEYLDGNNSKQLQNRNR</sequence>
<dbReference type="HAMAP" id="MF_00651">
    <property type="entry name" value="Nuclease_YqgF"/>
    <property type="match status" value="1"/>
</dbReference>
<keyword evidence="3 5" id="KW-0540">Nuclease</keyword>
<evidence type="ECO:0000256" key="3">
    <source>
        <dbReference type="ARBA" id="ARBA00022722"/>
    </source>
</evidence>